<dbReference type="RefSeq" id="WP_157770662.1">
    <property type="nucleotide sequence ID" value="NZ_CBXV010000003.1"/>
</dbReference>
<feature type="signal peptide" evidence="1">
    <location>
        <begin position="1"/>
        <end position="20"/>
    </location>
</feature>
<dbReference type="EMBL" id="CBXV010000003">
    <property type="protein sequence ID" value="CDM64854.1"/>
    <property type="molecule type" value="Genomic_DNA"/>
</dbReference>
<organism evidence="3 4">
    <name type="scientific">Pyrinomonas methylaliphatogenes</name>
    <dbReference type="NCBI Taxonomy" id="454194"/>
    <lineage>
        <taxon>Bacteria</taxon>
        <taxon>Pseudomonadati</taxon>
        <taxon>Acidobacteriota</taxon>
        <taxon>Blastocatellia</taxon>
        <taxon>Blastocatellales</taxon>
        <taxon>Pyrinomonadaceae</taxon>
        <taxon>Pyrinomonas</taxon>
    </lineage>
</organism>
<dbReference type="AlphaFoldDB" id="A0A0B6WX31"/>
<feature type="domain" description="EfeO-type cupredoxin-like" evidence="2">
    <location>
        <begin position="18"/>
        <end position="118"/>
    </location>
</feature>
<dbReference type="STRING" id="454194.PYK22_00849"/>
<evidence type="ECO:0000259" key="2">
    <source>
        <dbReference type="Pfam" id="PF13473"/>
    </source>
</evidence>
<dbReference type="InterPro" id="IPR052721">
    <property type="entry name" value="ET_Amicyanin"/>
</dbReference>
<reference evidence="3 4" key="1">
    <citation type="submission" date="2013-12" db="EMBL/GenBank/DDBJ databases">
        <authorList>
            <person name="Stott M."/>
        </authorList>
    </citation>
    <scope>NUCLEOTIDE SEQUENCE [LARGE SCALE GENOMIC DNA]</scope>
    <source>
        <strain evidence="3 4">K22</strain>
    </source>
</reference>
<dbReference type="PANTHER" id="PTHR36507">
    <property type="entry name" value="BLL1555 PROTEIN"/>
    <property type="match status" value="1"/>
</dbReference>
<name>A0A0B6WX31_9BACT</name>
<feature type="chain" id="PRO_5002110889" evidence="1">
    <location>
        <begin position="21"/>
        <end position="121"/>
    </location>
</feature>
<keyword evidence="4" id="KW-1185">Reference proteome</keyword>
<protein>
    <submittedName>
        <fullName evidence="3">Plastocyanin</fullName>
    </submittedName>
</protein>
<dbReference type="Gene3D" id="2.60.40.420">
    <property type="entry name" value="Cupredoxins - blue copper proteins"/>
    <property type="match status" value="1"/>
</dbReference>
<dbReference type="PANTHER" id="PTHR36507:SF1">
    <property type="entry name" value="BLL1555 PROTEIN"/>
    <property type="match status" value="1"/>
</dbReference>
<proteinExistence type="predicted"/>
<dbReference type="InterPro" id="IPR028096">
    <property type="entry name" value="EfeO_Cupredoxin"/>
</dbReference>
<gene>
    <name evidence="3" type="ORF">PYK22_00849</name>
</gene>
<evidence type="ECO:0000313" key="4">
    <source>
        <dbReference type="Proteomes" id="UP000031518"/>
    </source>
</evidence>
<dbReference type="InterPro" id="IPR008972">
    <property type="entry name" value="Cupredoxin"/>
</dbReference>
<dbReference type="SUPFAM" id="SSF49503">
    <property type="entry name" value="Cupredoxins"/>
    <property type="match status" value="1"/>
</dbReference>
<reference evidence="3 4" key="2">
    <citation type="submission" date="2015-01" db="EMBL/GenBank/DDBJ databases">
        <title>Complete genome sequence of Pyrinomonas methylaliphatogenes type strain K22T.</title>
        <authorList>
            <person name="Lee K.C.Y."/>
            <person name="Power J.F."/>
            <person name="Dunfield P.F."/>
            <person name="Morgan X.C."/>
            <person name="Huttenhower C."/>
            <person name="Stott M.B."/>
        </authorList>
    </citation>
    <scope>NUCLEOTIDE SEQUENCE [LARGE SCALE GENOMIC DNA]</scope>
    <source>
        <strain evidence="3 4">K22</strain>
    </source>
</reference>
<dbReference type="Pfam" id="PF13473">
    <property type="entry name" value="Cupredoxin_1"/>
    <property type="match status" value="1"/>
</dbReference>
<evidence type="ECO:0000256" key="1">
    <source>
        <dbReference type="SAM" id="SignalP"/>
    </source>
</evidence>
<keyword evidence="1" id="KW-0732">Signal</keyword>
<evidence type="ECO:0000313" key="3">
    <source>
        <dbReference type="EMBL" id="CDM64854.1"/>
    </source>
</evidence>
<dbReference type="Proteomes" id="UP000031518">
    <property type="component" value="Unassembled WGS sequence"/>
</dbReference>
<dbReference type="OrthoDB" id="9780884at2"/>
<sequence length="121" mass="13401" precursor="true">MNFKLSLASLMLMVSMTAAAMPVQKAPRKKRRTLVANVAMTNFEFKPKELHVKAGTTVVWTDEEGTHQVTSDDGRSFSSPTLNPGQTFRHRFTKTGRYPYYCSFHGGKGGSGMSGVIIVER</sequence>
<accession>A0A0B6WX31</accession>